<evidence type="ECO:0000313" key="1">
    <source>
        <dbReference type="EMBL" id="EAW30220.1"/>
    </source>
</evidence>
<proteinExistence type="predicted"/>
<keyword evidence="2" id="KW-1185">Reference proteome</keyword>
<keyword evidence="1" id="KW-0012">Acyltransferase</keyword>
<gene>
    <name evidence="1" type="ORF">GP2143_01715</name>
</gene>
<dbReference type="EMBL" id="AAVT01000009">
    <property type="protein sequence ID" value="EAW30220.1"/>
    <property type="molecule type" value="Genomic_DNA"/>
</dbReference>
<name>A0YFX0_9GAMM</name>
<organism evidence="1 2">
    <name type="scientific">marine gamma proteobacterium HTCC2143</name>
    <dbReference type="NCBI Taxonomy" id="247633"/>
    <lineage>
        <taxon>Bacteria</taxon>
        <taxon>Pseudomonadati</taxon>
        <taxon>Pseudomonadota</taxon>
        <taxon>Gammaproteobacteria</taxon>
        <taxon>Cellvibrionales</taxon>
        <taxon>Spongiibacteraceae</taxon>
        <taxon>BD1-7 clade</taxon>
    </lineage>
</organism>
<dbReference type="STRING" id="247633.GP2143_01715"/>
<accession>A0YFX0</accession>
<dbReference type="GO" id="GO:0004321">
    <property type="term" value="F:fatty-acyl-CoA synthase activity"/>
    <property type="evidence" value="ECO:0007669"/>
    <property type="project" value="UniProtKB-EC"/>
</dbReference>
<evidence type="ECO:0000313" key="2">
    <source>
        <dbReference type="Proteomes" id="UP000004931"/>
    </source>
</evidence>
<dbReference type="Proteomes" id="UP000004931">
    <property type="component" value="Unassembled WGS sequence"/>
</dbReference>
<protein>
    <submittedName>
        <fullName evidence="1">Acyl-CoA synthase</fullName>
        <ecNumber evidence="1">2.3.1.86</ecNumber>
    </submittedName>
</protein>
<dbReference type="AlphaFoldDB" id="A0YFX0"/>
<keyword evidence="1" id="KW-0808">Transferase</keyword>
<sequence length="65" mass="7483">MHHLELLRKKPRHTQHSLNNYAGEICATLAFQNLANKQLEKITLTIVAAPYKAKKFARDMAPKLR</sequence>
<reference evidence="1 2" key="1">
    <citation type="journal article" date="2010" name="J. Bacteriol.">
        <title>Genome sequence of the oligotrophic marine Gammaproteobacterium HTCC2143, isolated from the Oregon Coast.</title>
        <authorList>
            <person name="Oh H.M."/>
            <person name="Kang I."/>
            <person name="Ferriera S."/>
            <person name="Giovannoni S.J."/>
            <person name="Cho J.C."/>
        </authorList>
    </citation>
    <scope>NUCLEOTIDE SEQUENCE [LARGE SCALE GENOMIC DNA]</scope>
    <source>
        <strain evidence="1 2">HTCC2143</strain>
    </source>
</reference>
<dbReference type="EC" id="2.3.1.86" evidence="1"/>
<comment type="caution">
    <text evidence="1">The sequence shown here is derived from an EMBL/GenBank/DDBJ whole genome shotgun (WGS) entry which is preliminary data.</text>
</comment>